<dbReference type="PANTHER" id="PTHR43498:SF1">
    <property type="entry name" value="COB--COM HETERODISULFIDE REDUCTASE IRON-SULFUR SUBUNIT A"/>
    <property type="match status" value="1"/>
</dbReference>
<evidence type="ECO:0000256" key="2">
    <source>
        <dbReference type="ARBA" id="ARBA00022723"/>
    </source>
</evidence>
<evidence type="ECO:0000256" key="1">
    <source>
        <dbReference type="ARBA" id="ARBA00022485"/>
    </source>
</evidence>
<dbReference type="EMBL" id="FNYE01000023">
    <property type="protein sequence ID" value="SEJ91890.1"/>
    <property type="molecule type" value="Genomic_DNA"/>
</dbReference>
<dbReference type="RefSeq" id="WP_090870286.1">
    <property type="nucleotide sequence ID" value="NZ_FNYE01000023.1"/>
</dbReference>
<keyword evidence="4" id="KW-0408">Iron</keyword>
<dbReference type="Gene3D" id="3.50.50.60">
    <property type="entry name" value="FAD/NAD(P)-binding domain"/>
    <property type="match status" value="1"/>
</dbReference>
<dbReference type="OrthoDB" id="9777740at2"/>
<protein>
    <submittedName>
        <fullName evidence="6">FAD dependent oxidoreductase</fullName>
    </submittedName>
</protein>
<evidence type="ECO:0000256" key="5">
    <source>
        <dbReference type="ARBA" id="ARBA00023014"/>
    </source>
</evidence>
<keyword evidence="2" id="KW-0479">Metal-binding</keyword>
<dbReference type="PANTHER" id="PTHR43498">
    <property type="entry name" value="FERREDOXIN:COB-COM HETERODISULFIDE REDUCTASE SUBUNIT A"/>
    <property type="match status" value="1"/>
</dbReference>
<evidence type="ECO:0000256" key="4">
    <source>
        <dbReference type="ARBA" id="ARBA00023004"/>
    </source>
</evidence>
<dbReference type="PRINTS" id="PR00469">
    <property type="entry name" value="PNDRDTASEII"/>
</dbReference>
<evidence type="ECO:0000313" key="7">
    <source>
        <dbReference type="Proteomes" id="UP000198866"/>
    </source>
</evidence>
<evidence type="ECO:0000256" key="3">
    <source>
        <dbReference type="ARBA" id="ARBA00023002"/>
    </source>
</evidence>
<keyword evidence="3" id="KW-0560">Oxidoreductase</keyword>
<dbReference type="SUPFAM" id="SSF51905">
    <property type="entry name" value="FAD/NAD(P)-binding domain"/>
    <property type="match status" value="1"/>
</dbReference>
<keyword evidence="5" id="KW-0411">Iron-sulfur</keyword>
<dbReference type="Proteomes" id="UP000198866">
    <property type="component" value="Unassembled WGS sequence"/>
</dbReference>
<dbReference type="InterPro" id="IPR039650">
    <property type="entry name" value="HdrA-like"/>
</dbReference>
<proteinExistence type="predicted"/>
<accession>A0A1H7CYR4</accession>
<gene>
    <name evidence="6" type="ORF">SAMN05192539_102397</name>
</gene>
<dbReference type="Pfam" id="PF12831">
    <property type="entry name" value="FAD_oxidored"/>
    <property type="match status" value="1"/>
</dbReference>
<keyword evidence="7" id="KW-1185">Reference proteome</keyword>
<sequence>MNELLSSHEIAEPARKIPVYGEFDVVVLGGGPAGIAAAASAAKNGLRVLLVERYGFLGGMGTAGGVTNFCGLYANVYGEIRQVVHGVADDILGRMRDLGGLNTPHLIFGKVYAQSYDMSAFKCAADAVLEAAGVQILFHALGAGISRSGDGDIEALILETKSGRVAVRASVFIDCSGDADLAQWAGVGFEKGTQAGEMLYPSLMFRVGGVNPEATGEAWLTIPKVMKEVQESGKYRFSRSGAIVRPQKNPAEWRANVTQLSDSEGRATDGTDARALSAGELEGRRQITEYIKFLKQEIVGFEDAYVLDIAPQVGIRETRRIVGEYMLTGDDVLSCASFDDSIGVNGWPLEKHVAGDVVWEWPAIPETRGYNQLPYRMLVPRDAEQTARNLLVAGRCASMTHDGQSAARVTGGCFVMGEAAGVAAALALRGNTDLSKVDTRALQRILRDQGAFLGDD</sequence>
<reference evidence="7" key="1">
    <citation type="submission" date="2016-10" db="EMBL/GenBank/DDBJ databases">
        <authorList>
            <person name="Varghese N."/>
            <person name="Submissions S."/>
        </authorList>
    </citation>
    <scope>NUCLEOTIDE SEQUENCE [LARGE SCALE GENOMIC DNA]</scope>
    <source>
        <strain evidence="7">LMG 26031</strain>
    </source>
</reference>
<keyword evidence="1" id="KW-0004">4Fe-4S</keyword>
<dbReference type="GO" id="GO:0016491">
    <property type="term" value="F:oxidoreductase activity"/>
    <property type="evidence" value="ECO:0007669"/>
    <property type="project" value="UniProtKB-KW"/>
</dbReference>
<dbReference type="InterPro" id="IPR036188">
    <property type="entry name" value="FAD/NAD-bd_sf"/>
</dbReference>
<dbReference type="AlphaFoldDB" id="A0A1H7CYR4"/>
<dbReference type="STRING" id="667676.SAMN05192539_102397"/>
<dbReference type="GO" id="GO:0051539">
    <property type="term" value="F:4 iron, 4 sulfur cluster binding"/>
    <property type="evidence" value="ECO:0007669"/>
    <property type="project" value="UniProtKB-KW"/>
</dbReference>
<evidence type="ECO:0000313" key="6">
    <source>
        <dbReference type="EMBL" id="SEJ91890.1"/>
    </source>
</evidence>
<dbReference type="GO" id="GO:0046872">
    <property type="term" value="F:metal ion binding"/>
    <property type="evidence" value="ECO:0007669"/>
    <property type="project" value="UniProtKB-KW"/>
</dbReference>
<organism evidence="6 7">
    <name type="scientific">Paraburkholderia diazotrophica</name>
    <dbReference type="NCBI Taxonomy" id="667676"/>
    <lineage>
        <taxon>Bacteria</taxon>
        <taxon>Pseudomonadati</taxon>
        <taxon>Pseudomonadota</taxon>
        <taxon>Betaproteobacteria</taxon>
        <taxon>Burkholderiales</taxon>
        <taxon>Burkholderiaceae</taxon>
        <taxon>Paraburkholderia</taxon>
    </lineage>
</organism>
<name>A0A1H7CYR4_9BURK</name>